<comment type="caution">
    <text evidence="4">The sequence shown here is derived from an EMBL/GenBank/DDBJ whole genome shotgun (WGS) entry which is preliminary data.</text>
</comment>
<dbReference type="InterPro" id="IPR050742">
    <property type="entry name" value="Helicase_Restrict-Modif_Enz"/>
</dbReference>
<protein>
    <submittedName>
        <fullName evidence="4">DEAD/DEAH box helicase</fullName>
    </submittedName>
</protein>
<dbReference type="Pfam" id="PF00271">
    <property type="entry name" value="Helicase_C"/>
    <property type="match status" value="1"/>
</dbReference>
<dbReference type="GO" id="GO:0004386">
    <property type="term" value="F:helicase activity"/>
    <property type="evidence" value="ECO:0007669"/>
    <property type="project" value="UniProtKB-KW"/>
</dbReference>
<dbReference type="SMART" id="SM00490">
    <property type="entry name" value="HELICc"/>
    <property type="match status" value="1"/>
</dbReference>
<dbReference type="GO" id="GO:0016787">
    <property type="term" value="F:hydrolase activity"/>
    <property type="evidence" value="ECO:0007669"/>
    <property type="project" value="InterPro"/>
</dbReference>
<dbReference type="PANTHER" id="PTHR47396:SF1">
    <property type="entry name" value="ATP-DEPENDENT HELICASE IRC3-RELATED"/>
    <property type="match status" value="1"/>
</dbReference>
<proteinExistence type="predicted"/>
<keyword evidence="4" id="KW-0067">ATP-binding</keyword>
<dbReference type="EMBL" id="VIFK01000381">
    <property type="protein sequence ID" value="TQE95453.1"/>
    <property type="molecule type" value="Genomic_DNA"/>
</dbReference>
<dbReference type="InterPro" id="IPR014001">
    <property type="entry name" value="Helicase_ATP-bd"/>
</dbReference>
<dbReference type="PROSITE" id="PS51192">
    <property type="entry name" value="HELICASE_ATP_BIND_1"/>
    <property type="match status" value="1"/>
</dbReference>
<dbReference type="PANTHER" id="PTHR47396">
    <property type="entry name" value="TYPE I RESTRICTION ENZYME ECOKI R PROTEIN"/>
    <property type="match status" value="1"/>
</dbReference>
<dbReference type="GO" id="GO:0003677">
    <property type="term" value="F:DNA binding"/>
    <property type="evidence" value="ECO:0007669"/>
    <property type="project" value="InterPro"/>
</dbReference>
<keyword evidence="4" id="KW-0347">Helicase</keyword>
<dbReference type="Proteomes" id="UP000315400">
    <property type="component" value="Unassembled WGS sequence"/>
</dbReference>
<evidence type="ECO:0000259" key="2">
    <source>
        <dbReference type="PROSITE" id="PS51192"/>
    </source>
</evidence>
<feature type="region of interest" description="Disordered" evidence="1">
    <location>
        <begin position="525"/>
        <end position="555"/>
    </location>
</feature>
<dbReference type="GO" id="GO:0005524">
    <property type="term" value="F:ATP binding"/>
    <property type="evidence" value="ECO:0007669"/>
    <property type="project" value="InterPro"/>
</dbReference>
<dbReference type="GO" id="GO:0005829">
    <property type="term" value="C:cytosol"/>
    <property type="evidence" value="ECO:0007669"/>
    <property type="project" value="TreeGrafter"/>
</dbReference>
<name>A0A540VH44_9GAMM</name>
<feature type="compositionally biased region" description="Acidic residues" evidence="1">
    <location>
        <begin position="540"/>
        <end position="555"/>
    </location>
</feature>
<feature type="compositionally biased region" description="Basic and acidic residues" evidence="1">
    <location>
        <begin position="528"/>
        <end position="537"/>
    </location>
</feature>
<dbReference type="SMART" id="SM00487">
    <property type="entry name" value="DEXDc"/>
    <property type="match status" value="1"/>
</dbReference>
<reference evidence="4 5" key="1">
    <citation type="submission" date="2019-06" db="EMBL/GenBank/DDBJ databases">
        <title>Metagenome assembled Genome of Spiribacter salinus SL48-SHIP from the microbial mat of Salt Lake 48 (Novosibirsk region, Russia).</title>
        <authorList>
            <person name="Shipova A."/>
            <person name="Rozanov A.S."/>
            <person name="Bryanskaya A.V."/>
            <person name="Peltek S.E."/>
        </authorList>
    </citation>
    <scope>NUCLEOTIDE SEQUENCE [LARGE SCALE GENOMIC DNA]</scope>
    <source>
        <strain evidence="4">SL48-SHIP-2</strain>
    </source>
</reference>
<accession>A0A540VH44</accession>
<keyword evidence="4" id="KW-0547">Nucleotide-binding</keyword>
<sequence length="555" mass="60795">KLQLRPYQQAAIDGLYDYWSSKRGNDPIIVAPTGAGKSLILAKLVEDALSYPGTRVLMLTHVKELIQQNAEELIGILPDVDLGFYSASLGQKRLDRQVTFAGIQSIWERAPDMVPPPDLVVIDEAHLVPKNTTTRYGKFLDDLRQCNPDVKIVGLTATPYRLDSGYLHKGEGAIFDGIAYDIPVGQLIDEGYLAPLVSKGAKSKIDLTNVGKRGGEFIESQLASAASDPDLVKATVEEIVRFGADRKSWLVFASGIEHAEMIRSEMEASGVDAEVVTGSDNKTDRARKIADFKSMRLRCLINIGVLTAGFNHPATDLVAMVRATASAGLYVQMAGRGTRKADGKEDCLLLDFGGNVERHGFIDAVRVKDKTQSTGDGEAPAKECPECQAMVYASLRVCPGCGHEFPAPEPNHEKNAYGGAVLSSQVQAEWVEVDDVTYQRHQKPGKPDSVRVTYHCGINMVNEWLCPDHGGYAASRYRARMSALGATAETTNDALAEAPLSWTMPTRIKIKPRADDPRFDEIVQLDYSEGRKPRGPGEDLPWDADEEIDYDEIPF</sequence>
<evidence type="ECO:0000313" key="4">
    <source>
        <dbReference type="EMBL" id="TQE95453.1"/>
    </source>
</evidence>
<dbReference type="InterPro" id="IPR027417">
    <property type="entry name" value="P-loop_NTPase"/>
</dbReference>
<dbReference type="Pfam" id="PF04851">
    <property type="entry name" value="ResIII"/>
    <property type="match status" value="1"/>
</dbReference>
<feature type="domain" description="Helicase ATP-binding" evidence="2">
    <location>
        <begin position="18"/>
        <end position="159"/>
    </location>
</feature>
<organism evidence="4 5">
    <name type="scientific">Spiribacter salinus</name>
    <dbReference type="NCBI Taxonomy" id="1335746"/>
    <lineage>
        <taxon>Bacteria</taxon>
        <taxon>Pseudomonadati</taxon>
        <taxon>Pseudomonadota</taxon>
        <taxon>Gammaproteobacteria</taxon>
        <taxon>Chromatiales</taxon>
        <taxon>Ectothiorhodospiraceae</taxon>
        <taxon>Spiribacter</taxon>
    </lineage>
</organism>
<dbReference type="AlphaFoldDB" id="A0A540VH44"/>
<dbReference type="InterPro" id="IPR006935">
    <property type="entry name" value="Helicase/UvrB_N"/>
</dbReference>
<dbReference type="PROSITE" id="PS51194">
    <property type="entry name" value="HELICASE_CTER"/>
    <property type="match status" value="1"/>
</dbReference>
<evidence type="ECO:0000259" key="3">
    <source>
        <dbReference type="PROSITE" id="PS51194"/>
    </source>
</evidence>
<feature type="non-terminal residue" evidence="4">
    <location>
        <position position="1"/>
    </location>
</feature>
<dbReference type="Gene3D" id="3.40.50.300">
    <property type="entry name" value="P-loop containing nucleotide triphosphate hydrolases"/>
    <property type="match status" value="2"/>
</dbReference>
<gene>
    <name evidence="4" type="ORF">FKY71_17150</name>
</gene>
<dbReference type="SUPFAM" id="SSF52540">
    <property type="entry name" value="P-loop containing nucleoside triphosphate hydrolases"/>
    <property type="match status" value="1"/>
</dbReference>
<feature type="domain" description="Helicase C-terminal" evidence="3">
    <location>
        <begin position="235"/>
        <end position="386"/>
    </location>
</feature>
<evidence type="ECO:0000256" key="1">
    <source>
        <dbReference type="SAM" id="MobiDB-lite"/>
    </source>
</evidence>
<evidence type="ECO:0000313" key="5">
    <source>
        <dbReference type="Proteomes" id="UP000315400"/>
    </source>
</evidence>
<dbReference type="InterPro" id="IPR001650">
    <property type="entry name" value="Helicase_C-like"/>
</dbReference>
<keyword evidence="4" id="KW-0378">Hydrolase</keyword>